<dbReference type="OrthoDB" id="25106at2"/>
<dbReference type="CDD" id="cd03467">
    <property type="entry name" value="Rieske"/>
    <property type="match status" value="1"/>
</dbReference>
<gene>
    <name evidence="12" type="ORF">SAMN04487968_107147</name>
</gene>
<dbReference type="FunFam" id="2.102.10.10:FF:000016">
    <property type="entry name" value="Nitrite reductase/ring-hydroxylating ferredoxin subunit"/>
    <property type="match status" value="1"/>
</dbReference>
<dbReference type="Gene3D" id="2.102.10.10">
    <property type="entry name" value="Rieske [2Fe-2S] iron-sulphur domain"/>
    <property type="match status" value="1"/>
</dbReference>
<dbReference type="Proteomes" id="UP000198832">
    <property type="component" value="Unassembled WGS sequence"/>
</dbReference>
<feature type="domain" description="Rieske" evidence="11">
    <location>
        <begin position="52"/>
        <end position="144"/>
    </location>
</feature>
<dbReference type="InterPro" id="IPR005805">
    <property type="entry name" value="Rieske_Fe-S_prot_C"/>
</dbReference>
<dbReference type="GO" id="GO:0016705">
    <property type="term" value="F:oxidoreductase activity, acting on paired donors, with incorporation or reduction of molecular oxygen"/>
    <property type="evidence" value="ECO:0007669"/>
    <property type="project" value="UniProtKB-ARBA"/>
</dbReference>
<dbReference type="GO" id="GO:0004497">
    <property type="term" value="F:monooxygenase activity"/>
    <property type="evidence" value="ECO:0007669"/>
    <property type="project" value="UniProtKB-ARBA"/>
</dbReference>
<evidence type="ECO:0000256" key="5">
    <source>
        <dbReference type="ARBA" id="ARBA00023004"/>
    </source>
</evidence>
<feature type="signal peptide" evidence="10">
    <location>
        <begin position="1"/>
        <end position="24"/>
    </location>
</feature>
<evidence type="ECO:0000259" key="11">
    <source>
        <dbReference type="PROSITE" id="PS51296"/>
    </source>
</evidence>
<keyword evidence="4" id="KW-0479">Metal-binding</keyword>
<keyword evidence="13" id="KW-1185">Reference proteome</keyword>
<keyword evidence="6" id="KW-0411">Iron-sulfur</keyword>
<evidence type="ECO:0000256" key="9">
    <source>
        <dbReference type="ARBA" id="ARBA00034078"/>
    </source>
</evidence>
<dbReference type="EMBL" id="FOLB01000007">
    <property type="protein sequence ID" value="SFC51927.1"/>
    <property type="molecule type" value="Genomic_DNA"/>
</dbReference>
<keyword evidence="12" id="KW-0560">Oxidoreductase</keyword>
<dbReference type="InterPro" id="IPR036922">
    <property type="entry name" value="Rieske_2Fe-2S_sf"/>
</dbReference>
<evidence type="ECO:0000256" key="10">
    <source>
        <dbReference type="SAM" id="SignalP"/>
    </source>
</evidence>
<keyword evidence="5" id="KW-0408">Iron</keyword>
<keyword evidence="12" id="KW-0223">Dioxygenase</keyword>
<comment type="function">
    <text evidence="1">Iron-sulfur subunit of the cytochrome bc1 complex, an essential component of the respiratory electron transport chain required for ATP synthesis. The bc1 complex catalyzes the oxidation of menaquinol and the reduction of cytochrome c in the respiratory chain. The bc1 complex operates through a Q-cycle mechanism that couples electron transfer to generation of the proton gradient that drives ATP synthesis.</text>
</comment>
<evidence type="ECO:0000256" key="1">
    <source>
        <dbReference type="ARBA" id="ARBA00002494"/>
    </source>
</evidence>
<evidence type="ECO:0000256" key="7">
    <source>
        <dbReference type="ARBA" id="ARBA00023157"/>
    </source>
</evidence>
<dbReference type="PRINTS" id="PR00162">
    <property type="entry name" value="RIESKE"/>
</dbReference>
<feature type="chain" id="PRO_5011755778" description="Cytochrome bc1 complex Rieske iron-sulfur subunit" evidence="10">
    <location>
        <begin position="25"/>
        <end position="145"/>
    </location>
</feature>
<dbReference type="GO" id="GO:0051213">
    <property type="term" value="F:dioxygenase activity"/>
    <property type="evidence" value="ECO:0007669"/>
    <property type="project" value="UniProtKB-KW"/>
</dbReference>
<organism evidence="12 13">
    <name type="scientific">Nocardioides terrae</name>
    <dbReference type="NCBI Taxonomy" id="574651"/>
    <lineage>
        <taxon>Bacteria</taxon>
        <taxon>Bacillati</taxon>
        <taxon>Actinomycetota</taxon>
        <taxon>Actinomycetes</taxon>
        <taxon>Propionibacteriales</taxon>
        <taxon>Nocardioidaceae</taxon>
        <taxon>Nocardioides</taxon>
    </lineage>
</organism>
<dbReference type="PROSITE" id="PS51296">
    <property type="entry name" value="RIESKE"/>
    <property type="match status" value="1"/>
</dbReference>
<dbReference type="GO" id="GO:0016020">
    <property type="term" value="C:membrane"/>
    <property type="evidence" value="ECO:0007669"/>
    <property type="project" value="InterPro"/>
</dbReference>
<evidence type="ECO:0000256" key="4">
    <source>
        <dbReference type="ARBA" id="ARBA00022723"/>
    </source>
</evidence>
<dbReference type="Pfam" id="PF00355">
    <property type="entry name" value="Rieske"/>
    <property type="match status" value="1"/>
</dbReference>
<dbReference type="InterPro" id="IPR006311">
    <property type="entry name" value="TAT_signal"/>
</dbReference>
<dbReference type="STRING" id="574651.SAMN04487968_107147"/>
<dbReference type="RefSeq" id="WP_091123671.1">
    <property type="nucleotide sequence ID" value="NZ_FOLB01000007.1"/>
</dbReference>
<dbReference type="GO" id="GO:0046872">
    <property type="term" value="F:metal ion binding"/>
    <property type="evidence" value="ECO:0007669"/>
    <property type="project" value="UniProtKB-KW"/>
</dbReference>
<dbReference type="InterPro" id="IPR014349">
    <property type="entry name" value="Rieske_Fe-S_prot"/>
</dbReference>
<dbReference type="PROSITE" id="PS51257">
    <property type="entry name" value="PROKAR_LIPOPROTEIN"/>
    <property type="match status" value="1"/>
</dbReference>
<evidence type="ECO:0000256" key="8">
    <source>
        <dbReference type="ARBA" id="ARBA00029586"/>
    </source>
</evidence>
<reference evidence="12 13" key="1">
    <citation type="submission" date="2016-10" db="EMBL/GenBank/DDBJ databases">
        <authorList>
            <person name="de Groot N.N."/>
        </authorList>
    </citation>
    <scope>NUCLEOTIDE SEQUENCE [LARGE SCALE GENOMIC DNA]</scope>
    <source>
        <strain evidence="12 13">CGMCC 1.7056</strain>
    </source>
</reference>
<dbReference type="SUPFAM" id="SSF50022">
    <property type="entry name" value="ISP domain"/>
    <property type="match status" value="1"/>
</dbReference>
<dbReference type="AlphaFoldDB" id="A0A1I1JTF0"/>
<comment type="cofactor">
    <cofactor evidence="9">
        <name>[2Fe-2S] cluster</name>
        <dbReference type="ChEBI" id="CHEBI:190135"/>
    </cofactor>
</comment>
<proteinExistence type="predicted"/>
<dbReference type="PANTHER" id="PTHR10134">
    <property type="entry name" value="CYTOCHROME B-C1 COMPLEX SUBUNIT RIESKE, MITOCHONDRIAL"/>
    <property type="match status" value="1"/>
</dbReference>
<evidence type="ECO:0000256" key="2">
    <source>
        <dbReference type="ARBA" id="ARBA00015816"/>
    </source>
</evidence>
<keyword evidence="7" id="KW-1015">Disulfide bond</keyword>
<keyword evidence="3" id="KW-0001">2Fe-2S</keyword>
<name>A0A1I1JTF0_9ACTN</name>
<evidence type="ECO:0000256" key="3">
    <source>
        <dbReference type="ARBA" id="ARBA00022714"/>
    </source>
</evidence>
<dbReference type="InterPro" id="IPR017941">
    <property type="entry name" value="Rieske_2Fe-2S"/>
</dbReference>
<sequence>MRDQITRRTTLAGAGLTAAVPVLAACGGSNASEGDEIPAGAVLPTATPSAGVVVGPTSDVPVGGGKIYGDLNVVVTQPEEGTFHAFSATCTHQGCQVSKIVNHAIQCSCHFSKYSLADGSVQGGPAPEPLPPIDISVANGQITVS</sequence>
<accession>A0A1I1JTF0</accession>
<keyword evidence="10" id="KW-0732">Signal</keyword>
<dbReference type="PROSITE" id="PS51318">
    <property type="entry name" value="TAT"/>
    <property type="match status" value="1"/>
</dbReference>
<protein>
    <recommendedName>
        <fullName evidence="2">Cytochrome bc1 complex Rieske iron-sulfur subunit</fullName>
    </recommendedName>
    <alternativeName>
        <fullName evidence="8">Cytochrome bc1 reductase complex subunit QcrA</fullName>
    </alternativeName>
</protein>
<evidence type="ECO:0000313" key="13">
    <source>
        <dbReference type="Proteomes" id="UP000198832"/>
    </source>
</evidence>
<evidence type="ECO:0000256" key="6">
    <source>
        <dbReference type="ARBA" id="ARBA00023014"/>
    </source>
</evidence>
<evidence type="ECO:0000313" key="12">
    <source>
        <dbReference type="EMBL" id="SFC51927.1"/>
    </source>
</evidence>
<dbReference type="GO" id="GO:0051537">
    <property type="term" value="F:2 iron, 2 sulfur cluster binding"/>
    <property type="evidence" value="ECO:0007669"/>
    <property type="project" value="UniProtKB-KW"/>
</dbReference>